<accession>A0AC59ZUN2</accession>
<protein>
    <submittedName>
        <fullName evidence="1">Uncharacterized protein</fullName>
    </submittedName>
</protein>
<evidence type="ECO:0000313" key="2">
    <source>
        <dbReference type="Proteomes" id="UP001162501"/>
    </source>
</evidence>
<organism evidence="1 2">
    <name type="scientific">Rangifer tarandus platyrhynchus</name>
    <name type="common">Svalbard reindeer</name>
    <dbReference type="NCBI Taxonomy" id="3082113"/>
    <lineage>
        <taxon>Eukaryota</taxon>
        <taxon>Metazoa</taxon>
        <taxon>Chordata</taxon>
        <taxon>Craniata</taxon>
        <taxon>Vertebrata</taxon>
        <taxon>Euteleostomi</taxon>
        <taxon>Mammalia</taxon>
        <taxon>Eutheria</taxon>
        <taxon>Laurasiatheria</taxon>
        <taxon>Artiodactyla</taxon>
        <taxon>Ruminantia</taxon>
        <taxon>Pecora</taxon>
        <taxon>Cervidae</taxon>
        <taxon>Odocoileinae</taxon>
        <taxon>Rangifer</taxon>
    </lineage>
</organism>
<gene>
    <name evidence="1" type="ORF">MRATA1EN22A_LOCUS21888</name>
</gene>
<reference evidence="1" key="2">
    <citation type="submission" date="2025-03" db="EMBL/GenBank/DDBJ databases">
        <authorList>
            <consortium name="ELIXIR-Norway"/>
            <consortium name="Elixir Norway"/>
        </authorList>
    </citation>
    <scope>NUCLEOTIDE SEQUENCE</scope>
</reference>
<sequence>MLTLADAASCWREARVSSRRLSHQHTAVYTHSNGSTCGEVTALIHLACWVPVQASQQRVLRSQAYQNAPRQQQVKPPELKIELRCPAPASLRPAPPTSAFEARSFLLIGRHVVPEPGTPP</sequence>
<dbReference type="Proteomes" id="UP001162501">
    <property type="component" value="Chromosome 33"/>
</dbReference>
<dbReference type="EMBL" id="OX596117">
    <property type="protein sequence ID" value="CAN0494523.1"/>
    <property type="molecule type" value="Genomic_DNA"/>
</dbReference>
<proteinExistence type="predicted"/>
<evidence type="ECO:0000313" key="1">
    <source>
        <dbReference type="EMBL" id="CAN0494523.1"/>
    </source>
</evidence>
<reference evidence="1" key="1">
    <citation type="submission" date="2023-05" db="EMBL/GenBank/DDBJ databases">
        <authorList>
            <consortium name="ELIXIR-Norway"/>
        </authorList>
    </citation>
    <scope>NUCLEOTIDE SEQUENCE</scope>
</reference>
<name>A0AC59ZUN2_RANTA</name>